<accession>A0AAD9Y7V0</accession>
<keyword evidence="2" id="KW-1185">Reference proteome</keyword>
<proteinExistence type="predicted"/>
<dbReference type="EMBL" id="VYYT01000334">
    <property type="protein sequence ID" value="KAK2741647.1"/>
    <property type="molecule type" value="Genomic_DNA"/>
</dbReference>
<gene>
    <name evidence="1" type="ORF">CKAH01_06988</name>
</gene>
<evidence type="ECO:0000313" key="2">
    <source>
        <dbReference type="Proteomes" id="UP001281614"/>
    </source>
</evidence>
<name>A0AAD9Y7V0_COLKA</name>
<dbReference type="Proteomes" id="UP001281614">
    <property type="component" value="Unassembled WGS sequence"/>
</dbReference>
<organism evidence="1 2">
    <name type="scientific">Colletotrichum kahawae</name>
    <name type="common">Coffee berry disease fungus</name>
    <dbReference type="NCBI Taxonomy" id="34407"/>
    <lineage>
        <taxon>Eukaryota</taxon>
        <taxon>Fungi</taxon>
        <taxon>Dikarya</taxon>
        <taxon>Ascomycota</taxon>
        <taxon>Pezizomycotina</taxon>
        <taxon>Sordariomycetes</taxon>
        <taxon>Hypocreomycetidae</taxon>
        <taxon>Glomerellales</taxon>
        <taxon>Glomerellaceae</taxon>
        <taxon>Colletotrichum</taxon>
        <taxon>Colletotrichum gloeosporioides species complex</taxon>
    </lineage>
</organism>
<comment type="caution">
    <text evidence="1">The sequence shown here is derived from an EMBL/GenBank/DDBJ whole genome shotgun (WGS) entry which is preliminary data.</text>
</comment>
<dbReference type="AlphaFoldDB" id="A0AAD9Y7V0"/>
<reference evidence="1" key="1">
    <citation type="submission" date="2023-02" db="EMBL/GenBank/DDBJ databases">
        <title>Colletotrichum kahawae CIFC_Que2 genome sequencing and assembly.</title>
        <authorList>
            <person name="Baroncelli R."/>
        </authorList>
    </citation>
    <scope>NUCLEOTIDE SEQUENCE</scope>
    <source>
        <strain evidence="1">CIFC_Que2</strain>
    </source>
</reference>
<protein>
    <submittedName>
        <fullName evidence="1">Uncharacterized protein</fullName>
    </submittedName>
</protein>
<sequence length="361" mass="41291">MFRLARANASHARPLVASVLPRPSPALKPPAAVATGIRTFKHPTGNRKARPDPRLKDAKKPIALKTVTIPRRSEALFRMLWKKFELADGSPEATYKIYDAYLKALANRRNNKNWESNFLAQTRANGHDVHAMAFLITMFPNMREEEQDLLYHVLNTAAGIGYDASGLTLGRILVNNNHPTHSAYSYWAPQWAHTRQHVDYLIKRGHDANAVVLEGLLALARNSPPFDRLALSAFKRARVLGEEMTWFDWEQSCLMGMAEAYRRLDRLQKSIEMFKVLEAKSYAMGVFELAKADPKGADYLPRLTRAAVSGFRQSYQPLMDEHLRLSDEYRKNGDEKKAEEHLFWAVEIGNILKYRRNHHKD</sequence>
<evidence type="ECO:0000313" key="1">
    <source>
        <dbReference type="EMBL" id="KAK2741647.1"/>
    </source>
</evidence>